<evidence type="ECO:0000259" key="9">
    <source>
        <dbReference type="Pfam" id="PF12371"/>
    </source>
</evidence>
<feature type="region of interest" description="Disordered" evidence="7">
    <location>
        <begin position="1363"/>
        <end position="1389"/>
    </location>
</feature>
<feature type="region of interest" description="Disordered" evidence="7">
    <location>
        <begin position="93"/>
        <end position="126"/>
    </location>
</feature>
<gene>
    <name evidence="12" type="ORF">NCGR_LOCUS6053</name>
</gene>
<dbReference type="InterPro" id="IPR022113">
    <property type="entry name" value="TMEM131L_N"/>
</dbReference>
<evidence type="ECO:0000256" key="5">
    <source>
        <dbReference type="ARBA" id="ARBA00022989"/>
    </source>
</evidence>
<accession>A0A811MQI3</accession>
<feature type="transmembrane region" description="Helical" evidence="8">
    <location>
        <begin position="1024"/>
        <end position="1045"/>
    </location>
</feature>
<evidence type="ECO:0000256" key="8">
    <source>
        <dbReference type="SAM" id="Phobius"/>
    </source>
</evidence>
<evidence type="ECO:0000256" key="4">
    <source>
        <dbReference type="ARBA" id="ARBA00022729"/>
    </source>
</evidence>
<evidence type="ECO:0000256" key="3">
    <source>
        <dbReference type="ARBA" id="ARBA00022692"/>
    </source>
</evidence>
<feature type="compositionally biased region" description="Polar residues" evidence="7">
    <location>
        <begin position="1276"/>
        <end position="1287"/>
    </location>
</feature>
<evidence type="ECO:0000259" key="10">
    <source>
        <dbReference type="Pfam" id="PF24474"/>
    </source>
</evidence>
<sequence length="1389" mass="149826">MGAVVAPAACAVRVARPPAPWEVEAAAAPVTMVAHARTFSTPSSPSGPVHIVAFLDPKGPHSVAFLDPVGSGRPAFGAPLLDIAEAVDEGGGLGDAVHRSRRGRGVGARPRGSGADKSGPPTAKPSSQGLVGFRIMYPGSHCALARGSLVALCCLTLMLFVFSVSAAAAEDCADESDGADGDGRCFSFRDGCADRSSFCFSSSVAQMLLASEDGTKAPDLEMSRDRGPTSLPLSFPMSGGGGMVTCSSVDSSLTRARNGLGKDNDARARYNVASCQAPLVPDNWMRASAGVPMEVDGTATDADPSGLQSPLSMNVEINPPVLDWGRSDLYAATKANLTVVNLNNNSVLRLYEPFSTDPQFYVYGYEDLELQPGDNATVTFVFLPKLLGSSSAHLVVQTNFGGFIIHAKGMAVSSSYQILPLTGIDVVIGGQLKRNLSVYNPYDDTLYVEEVAVWMSSLESTRYSSHLVCQLGPFDGALELSSSGSNWYTASSEEFGWPVVYIRPSEQWEVLPSKSNTVIELKLQAVSEGKVFGAICLKLRNGTPSTVHTFVIPIELEVHTRTYYDSSGLIAVTFEHISTCDETGSIFSLSLRNDGPKLLRIIGVTEDDRNGPMIFQVKYLNGSILLPDTVTDIALVRHTSVPEDISSDSCNIVVETNSTLGSSIIIPCKDLVRASLFYISNAIVAESDGPFARSLYDEEISANARTRKLGSMLQVEDSYDVKPMVMRAVKADDRILRQWKSHGTSDGISVLMDHEMLFPVVQIGSQFSKWIKVHNPSLERAAMQLIVNSEEIIDQCKTVTDVCELTFSSKSPEINSTETRFGFSLGDAAITEAYVDPSETALLGPVVFRPSNHCMWSSMVLIRNNLSGMEMLPLRAYGGRQSIVLLEESEPAWKLEFSLGSNVQNKSTMTKQEVPSSLCSQQLTKEIHVKNSGDLPLQVTKVKVSGADCGVDGFTVDNCKGFSLAPSESIRMLISFQADFSSAMVQRDLELVMTTGIFPIPMTATIPVCMLNQCRKSYLRSAHWKLLVVFFGALTLLILVFVRYVPDSLTVGSQDYIKIDDQKSTIFENKKSTISKTLKPSFLHQSSKKSRTNKEHKRTEEALAEKYAANVIDSSNSTDDKNNPDEQLHTTSTVSVSRANPVEDKASREAPQTSENLTIRIARDKGKRRKRRVGAGLAGKFEVSSSHSGNSTPSSPLSQSSTPKQGWSFSGAPSDSKHGNKLETGFDIEATTSSTGTKHEKKTWSQVAKEQPRSRSASPGTGITSPPSPALTTTPWRSPSLATSSPITPHCRAPGSNLMKDKAVKRDVGAAPVQKKDFTYDIWGDHFPGNLLVIAREAAPCKMPDASEGASYSLFAREPQTLMMKPSSAPPPMYRGRGSSDVASGYGIK</sequence>
<proteinExistence type="inferred from homology"/>
<feature type="compositionally biased region" description="Low complexity" evidence="7">
    <location>
        <begin position="1174"/>
        <end position="1203"/>
    </location>
</feature>
<dbReference type="OrthoDB" id="168404at2759"/>
<comment type="caution">
    <text evidence="12">The sequence shown here is derived from an EMBL/GenBank/DDBJ whole genome shotgun (WGS) entry which is preliminary data.</text>
</comment>
<dbReference type="InterPro" id="IPR055437">
    <property type="entry name" value="TMEM131L_Ig_5"/>
</dbReference>
<evidence type="ECO:0000256" key="1">
    <source>
        <dbReference type="ARBA" id="ARBA00004479"/>
    </source>
</evidence>
<keyword evidence="4" id="KW-0732">Signal</keyword>
<feature type="transmembrane region" description="Helical" evidence="8">
    <location>
        <begin position="991"/>
        <end position="1012"/>
    </location>
</feature>
<comment type="similarity">
    <text evidence="2">Belongs to the TMEM131 family.</text>
</comment>
<feature type="compositionally biased region" description="Polar residues" evidence="7">
    <location>
        <begin position="1129"/>
        <end position="1138"/>
    </location>
</feature>
<dbReference type="Pfam" id="PF24501">
    <property type="entry name" value="Ig_TMEM131L_5"/>
    <property type="match status" value="1"/>
</dbReference>
<comment type="subcellular location">
    <subcellularLocation>
        <location evidence="1">Membrane</location>
        <topology evidence="1">Single-pass type I membrane protein</topology>
    </subcellularLocation>
</comment>
<dbReference type="Pfam" id="PF24474">
    <property type="entry name" value="DUF7579"/>
    <property type="match status" value="1"/>
</dbReference>
<evidence type="ECO:0000259" key="11">
    <source>
        <dbReference type="Pfam" id="PF24501"/>
    </source>
</evidence>
<reference evidence="12" key="1">
    <citation type="submission" date="2020-10" db="EMBL/GenBank/DDBJ databases">
        <authorList>
            <person name="Han B."/>
            <person name="Lu T."/>
            <person name="Zhao Q."/>
            <person name="Huang X."/>
            <person name="Zhao Y."/>
        </authorList>
    </citation>
    <scope>NUCLEOTIDE SEQUENCE</scope>
</reference>
<keyword evidence="3 8" id="KW-0812">Transmembrane</keyword>
<dbReference type="Pfam" id="PF12371">
    <property type="entry name" value="TMEM131_like_N"/>
    <property type="match status" value="1"/>
</dbReference>
<dbReference type="PANTHER" id="PTHR22050:SF0">
    <property type="entry name" value="TRANSMEMBRANE PROTEIN 131 HOMOLOG"/>
    <property type="match status" value="1"/>
</dbReference>
<dbReference type="InterPro" id="IPR039877">
    <property type="entry name" value="TMEM131-like"/>
</dbReference>
<name>A0A811MQI3_9POAL</name>
<evidence type="ECO:0000256" key="2">
    <source>
        <dbReference type="ARBA" id="ARBA00006682"/>
    </source>
</evidence>
<feature type="compositionally biased region" description="Low complexity" evidence="7">
    <location>
        <begin position="1256"/>
        <end position="1275"/>
    </location>
</feature>
<evidence type="ECO:0000313" key="13">
    <source>
        <dbReference type="Proteomes" id="UP000604825"/>
    </source>
</evidence>
<organism evidence="12 13">
    <name type="scientific">Miscanthus lutarioriparius</name>
    <dbReference type="NCBI Taxonomy" id="422564"/>
    <lineage>
        <taxon>Eukaryota</taxon>
        <taxon>Viridiplantae</taxon>
        <taxon>Streptophyta</taxon>
        <taxon>Embryophyta</taxon>
        <taxon>Tracheophyta</taxon>
        <taxon>Spermatophyta</taxon>
        <taxon>Magnoliopsida</taxon>
        <taxon>Liliopsida</taxon>
        <taxon>Poales</taxon>
        <taxon>Poaceae</taxon>
        <taxon>PACMAD clade</taxon>
        <taxon>Panicoideae</taxon>
        <taxon>Andropogonodae</taxon>
        <taxon>Andropogoneae</taxon>
        <taxon>Saccharinae</taxon>
        <taxon>Miscanthus</taxon>
    </lineage>
</organism>
<evidence type="ECO:0008006" key="14">
    <source>
        <dbReference type="Google" id="ProtNLM"/>
    </source>
</evidence>
<feature type="compositionally biased region" description="Basic residues" evidence="7">
    <location>
        <begin position="1086"/>
        <end position="1096"/>
    </location>
</feature>
<keyword evidence="6 8" id="KW-0472">Membrane</keyword>
<dbReference type="GO" id="GO:0016020">
    <property type="term" value="C:membrane"/>
    <property type="evidence" value="ECO:0007669"/>
    <property type="project" value="UniProtKB-SubCell"/>
</dbReference>
<feature type="domain" description="DUF7579" evidence="10">
    <location>
        <begin position="569"/>
        <end position="676"/>
    </location>
</feature>
<evidence type="ECO:0000256" key="7">
    <source>
        <dbReference type="SAM" id="MobiDB-lite"/>
    </source>
</evidence>
<feature type="compositionally biased region" description="Basic and acidic residues" evidence="7">
    <location>
        <begin position="1118"/>
        <end position="1128"/>
    </location>
</feature>
<evidence type="ECO:0000256" key="6">
    <source>
        <dbReference type="ARBA" id="ARBA00023136"/>
    </source>
</evidence>
<dbReference type="PANTHER" id="PTHR22050">
    <property type="entry name" value="RW1 PROTEIN HOMOLOG"/>
    <property type="match status" value="1"/>
</dbReference>
<dbReference type="Proteomes" id="UP000604825">
    <property type="component" value="Unassembled WGS sequence"/>
</dbReference>
<keyword evidence="5 8" id="KW-1133">Transmembrane helix</keyword>
<feature type="compositionally biased region" description="Polar residues" evidence="7">
    <location>
        <begin position="1204"/>
        <end position="1213"/>
    </location>
</feature>
<feature type="domain" description="Transmembrane protein 131-like N-terminal" evidence="9">
    <location>
        <begin position="315"/>
        <end position="398"/>
    </location>
</feature>
<feature type="region of interest" description="Disordered" evidence="7">
    <location>
        <begin position="1109"/>
        <end position="1298"/>
    </location>
</feature>
<feature type="region of interest" description="Disordered" evidence="7">
    <location>
        <begin position="1081"/>
        <end position="1100"/>
    </location>
</feature>
<feature type="domain" description="TMEM131L fifth Ig-like" evidence="11">
    <location>
        <begin position="931"/>
        <end position="996"/>
    </location>
</feature>
<protein>
    <recommendedName>
        <fullName evidence="14">Transmembrane protein 131-like N-terminal domain-containing protein</fullName>
    </recommendedName>
</protein>
<keyword evidence="13" id="KW-1185">Reference proteome</keyword>
<dbReference type="EMBL" id="CAJGYO010000002">
    <property type="protein sequence ID" value="CAD6209911.1"/>
    <property type="molecule type" value="Genomic_DNA"/>
</dbReference>
<dbReference type="InterPro" id="IPR056001">
    <property type="entry name" value="DUF7579"/>
</dbReference>
<evidence type="ECO:0000313" key="12">
    <source>
        <dbReference type="EMBL" id="CAD6209911.1"/>
    </source>
</evidence>